<keyword evidence="5 7" id="KW-0472">Membrane</keyword>
<keyword evidence="4 7" id="KW-1133">Transmembrane helix</keyword>
<dbReference type="Proteomes" id="UP000650466">
    <property type="component" value="Unassembled WGS sequence"/>
</dbReference>
<dbReference type="PANTHER" id="PTHR30509:SF27">
    <property type="entry name" value="UPF0421 PROTEIN YGAE"/>
    <property type="match status" value="1"/>
</dbReference>
<dbReference type="Pfam" id="PF06081">
    <property type="entry name" value="ArAE_1"/>
    <property type="match status" value="1"/>
</dbReference>
<accession>A0A926KW44</accession>
<name>A0A926KW44_9BACL</name>
<evidence type="ECO:0000256" key="6">
    <source>
        <dbReference type="SAM" id="Coils"/>
    </source>
</evidence>
<evidence type="ECO:0000256" key="1">
    <source>
        <dbReference type="ARBA" id="ARBA00004651"/>
    </source>
</evidence>
<dbReference type="InterPro" id="IPR010343">
    <property type="entry name" value="ArAE_1"/>
</dbReference>
<gene>
    <name evidence="8" type="ORF">ICC18_24145</name>
</gene>
<evidence type="ECO:0000256" key="5">
    <source>
        <dbReference type="ARBA" id="ARBA00023136"/>
    </source>
</evidence>
<proteinExistence type="predicted"/>
<keyword evidence="2" id="KW-1003">Cell membrane</keyword>
<evidence type="ECO:0000313" key="8">
    <source>
        <dbReference type="EMBL" id="MBD0383204.1"/>
    </source>
</evidence>
<comment type="subcellular location">
    <subcellularLocation>
        <location evidence="1">Cell membrane</location>
        <topology evidence="1">Multi-pass membrane protein</topology>
    </subcellularLocation>
</comment>
<feature type="coiled-coil region" evidence="6">
    <location>
        <begin position="181"/>
        <end position="208"/>
    </location>
</feature>
<evidence type="ECO:0000313" key="9">
    <source>
        <dbReference type="Proteomes" id="UP000650466"/>
    </source>
</evidence>
<dbReference type="AlphaFoldDB" id="A0A926KW44"/>
<dbReference type="GO" id="GO:0005886">
    <property type="term" value="C:plasma membrane"/>
    <property type="evidence" value="ECO:0007669"/>
    <property type="project" value="UniProtKB-SubCell"/>
</dbReference>
<evidence type="ECO:0000256" key="2">
    <source>
        <dbReference type="ARBA" id="ARBA00022475"/>
    </source>
</evidence>
<dbReference type="PANTHER" id="PTHR30509">
    <property type="entry name" value="P-HYDROXYBENZOIC ACID EFFLUX PUMP SUBUNIT-RELATED"/>
    <property type="match status" value="1"/>
</dbReference>
<feature type="transmembrane region" description="Helical" evidence="7">
    <location>
        <begin position="12"/>
        <end position="39"/>
    </location>
</feature>
<sequence length="355" mass="40371">MVFGARVWKTGIAVTLALYISAWLNFTPPVIAAVAAIFAMQPSIYRSWRYFLEQLQTNILGAVLALLAGTFFSNNIIAIGIVCIIVIIICLRMRMEETIGLTLVTVVAVMEASAEWNFAVNRFLLSLIGIGCAFLINVLFFPPKPKEQFAAQIQTAFSIMSLLLRTVISNEMKETVFREEKEGLRSALHALADKYKLMEEEVKKLKGAGLGRIRHLVIYKQKLLVMHKGLEVLEAVEEHYFQAARTPEVDSYFDGHLEKLIKFHEHVLLKFDDKLKADSSEGLEMEDENERFMTLLIERYNERPAGMLRLSVVAAALYDYGHQVTRLDKLVEHVHRGDTEEKEPLDILLKSIRLK</sequence>
<evidence type="ECO:0000256" key="4">
    <source>
        <dbReference type="ARBA" id="ARBA00022989"/>
    </source>
</evidence>
<feature type="transmembrane region" description="Helical" evidence="7">
    <location>
        <begin position="123"/>
        <end position="142"/>
    </location>
</feature>
<keyword evidence="9" id="KW-1185">Reference proteome</keyword>
<evidence type="ECO:0000256" key="3">
    <source>
        <dbReference type="ARBA" id="ARBA00022692"/>
    </source>
</evidence>
<dbReference type="EMBL" id="JACVVD010000010">
    <property type="protein sequence ID" value="MBD0383204.1"/>
    <property type="molecule type" value="Genomic_DNA"/>
</dbReference>
<keyword evidence="3 7" id="KW-0812">Transmembrane</keyword>
<feature type="transmembrane region" description="Helical" evidence="7">
    <location>
        <begin position="59"/>
        <end position="91"/>
    </location>
</feature>
<protein>
    <submittedName>
        <fullName evidence="8">FUSC family protein</fullName>
    </submittedName>
</protein>
<keyword evidence="6" id="KW-0175">Coiled coil</keyword>
<comment type="caution">
    <text evidence="8">The sequence shown here is derived from an EMBL/GenBank/DDBJ whole genome shotgun (WGS) entry which is preliminary data.</text>
</comment>
<reference evidence="8" key="1">
    <citation type="submission" date="2020-09" db="EMBL/GenBank/DDBJ databases">
        <title>Draft Genome Sequence of Paenibacillus sp. WST5.</title>
        <authorList>
            <person name="Bao Z."/>
        </authorList>
    </citation>
    <scope>NUCLEOTIDE SEQUENCE</scope>
    <source>
        <strain evidence="8">WST5</strain>
    </source>
</reference>
<evidence type="ECO:0000256" key="7">
    <source>
        <dbReference type="SAM" id="Phobius"/>
    </source>
</evidence>
<organism evidence="8 9">
    <name type="scientific">Paenibacillus sedimenti</name>
    <dbReference type="NCBI Taxonomy" id="2770274"/>
    <lineage>
        <taxon>Bacteria</taxon>
        <taxon>Bacillati</taxon>
        <taxon>Bacillota</taxon>
        <taxon>Bacilli</taxon>
        <taxon>Bacillales</taxon>
        <taxon>Paenibacillaceae</taxon>
        <taxon>Paenibacillus</taxon>
    </lineage>
</organism>
<dbReference type="RefSeq" id="WP_188176993.1">
    <property type="nucleotide sequence ID" value="NZ_JACVVD010000010.1"/>
</dbReference>